<geneLocation type="plasmid" evidence="2">
    <name>pLS_1</name>
</geneLocation>
<geneLocation type="plasmid" evidence="3">
    <name>pLS_2</name>
</geneLocation>
<accession>A0A1D7TUB7</accession>
<evidence type="ECO:0000313" key="2">
    <source>
        <dbReference type="EMBL" id="AOO74341.1"/>
    </source>
</evidence>
<gene>
    <name evidence="2" type="ORF">BHF65_08635</name>
    <name evidence="3" type="ORF">BHF65_09800</name>
</gene>
<geneLocation type="plasmid" evidence="4">
    <name>pls_1 sequence</name>
</geneLocation>
<dbReference type="EMBL" id="CP017109">
    <property type="protein sequence ID" value="AOO74561.1"/>
    <property type="molecule type" value="Genomic_DNA"/>
</dbReference>
<keyword evidence="3" id="KW-0614">Plasmid</keyword>
<proteinExistence type="predicted"/>
<sequence length="129" mass="14344">MARPTKDPSTKSYTITVDGIYREWMDAQDNKSVSIRNLIKLALELVGDGDFTEALIKKAASTSAYSEKASQVISNFNEEKVADTAHQQKLDDVNQKLADLQAEREALLNEKTDNTTGIDLSMLSTKFDK</sequence>
<dbReference type="Proteomes" id="UP000094723">
    <property type="component" value="Plasmid pLS_1"/>
</dbReference>
<keyword evidence="1" id="KW-0175">Coiled coil</keyword>
<dbReference type="AlphaFoldDB" id="A0A1D7TUB7"/>
<evidence type="ECO:0000313" key="3">
    <source>
        <dbReference type="EMBL" id="AOO74561.1"/>
    </source>
</evidence>
<dbReference type="RefSeq" id="WP_003702969.1">
    <property type="nucleotide sequence ID" value="NZ_CP017108.1"/>
</dbReference>
<reference evidence="3 4" key="1">
    <citation type="submission" date="2016-09" db="EMBL/GenBank/DDBJ databases">
        <title>Complete Genome Sequence of Lactobacillus salivarius Jin.</title>
        <authorList>
            <person name="Jin N."/>
            <person name="Li C."/>
            <person name="Wang M."/>
            <person name="Ren D."/>
            <person name="Di Y."/>
            <person name="Pan R."/>
            <person name="Du S."/>
            <person name="Lu H."/>
            <person name="Li X."/>
            <person name="Tian M."/>
        </authorList>
    </citation>
    <scope>NUCLEOTIDE SEQUENCE [LARGE SCALE GENOMIC DNA]</scope>
    <source>
        <strain evidence="3 4">CICC 23174</strain>
        <plasmid evidence="2">pLS_1</plasmid>
        <plasmid evidence="4">pls_1 sequence</plasmid>
        <plasmid evidence="3">pLS_2</plasmid>
        <plasmid evidence="4">pls_2 sequence</plasmid>
    </source>
</reference>
<organism evidence="3 4">
    <name type="scientific">Ligilactobacillus salivarius</name>
    <dbReference type="NCBI Taxonomy" id="1624"/>
    <lineage>
        <taxon>Bacteria</taxon>
        <taxon>Bacillati</taxon>
        <taxon>Bacillota</taxon>
        <taxon>Bacilli</taxon>
        <taxon>Lactobacillales</taxon>
        <taxon>Lactobacillaceae</taxon>
        <taxon>Ligilactobacillus</taxon>
    </lineage>
</organism>
<evidence type="ECO:0000256" key="1">
    <source>
        <dbReference type="SAM" id="Coils"/>
    </source>
</evidence>
<protein>
    <submittedName>
        <fullName evidence="3">Uncharacterized protein</fullName>
    </submittedName>
</protein>
<feature type="coiled-coil region" evidence="1">
    <location>
        <begin position="83"/>
        <end position="110"/>
    </location>
</feature>
<geneLocation type="plasmid" evidence="4">
    <name>pls_2 sequence</name>
</geneLocation>
<evidence type="ECO:0000313" key="4">
    <source>
        <dbReference type="Proteomes" id="UP000094723"/>
    </source>
</evidence>
<dbReference type="EMBL" id="CP017108">
    <property type="protein sequence ID" value="AOO74341.1"/>
    <property type="molecule type" value="Genomic_DNA"/>
</dbReference>
<name>A0A1D7TUB7_9LACO</name>
<dbReference type="Proteomes" id="UP000094723">
    <property type="component" value="Plasmid pLS_2"/>
</dbReference>